<dbReference type="PROSITE" id="PS50294">
    <property type="entry name" value="WD_REPEATS_REGION"/>
    <property type="match status" value="1"/>
</dbReference>
<sequence>MVKLAEYARTATFAWSHDKAPLLATGTASGAIDADFSSESTLELWSLLSPHSSKPEAAISADAKFNDLDWSHDSQVIAGALENGTVEFFSAPERASVAKIAKHTTPVKTLKFNSKQVNVLASGGSKGEIYIWDANKVSSEDYSPFVPGTAMTPLDEIFSLSWNQNQSHVFASAGSSGFASIWDLKAKKEVIHLSYLSPVTGTKNQLSIVEWHPNNSTKIATASGNDSDPSVLVWDLRNANAPLRVLSHGHNKGVLSLDWCKQDESLLLSSGRDNTCVLWNPEEGQKLVQYPTRGNWIFKTKFAPAAPDLFASASFDNKIEVQTLQDLTTTLDLDESVTKQQESEVDFWNNVSEQKDTEKPIVSQVQAPAWYETKSSARWAFGGKLVYVSGNGKNVTIANPSIPGIEQNTLLDKALQTSDFNPIINKRLAQSLDNVNEEDWTMLEKLSLDGPKAFLEEALSFDDEEDENSDEKKGNEEDDFFSKLNEKFEPSGPFKLEAESESIEIIQSLLRKNYKAAISTALEKDLLLESLVIALDSNDEVLKKQVKEAYFSKRSHDSPLARTLYCFSSQNPIDMVENLDVEQWKYAAKAVITLEADAETKNELLVKLGDKLLASDKRQDALILFVAAHSLDKVASVWLSESSELESKMRSKKASVYEAHLECLTEFVERFTVFSRMTSALGDSKFVNQELVSKLLEFVNLTSSNGNFDLALRFLETLPESNEEVATEKQRVLIASNKTDSATAKTKKHKYGSESAVAPGPFNQASNLVKPGLVSTSPFAQPATLATRTPSIGGSASSVARQNSYIATGSNLATPMNKYAPVGGVTAAPSSVPVTVPSAFGGQTNPYAAPAPSANPYAPPQAMNTGFVASAAAASGNFTNGVSLPYNPIASVIPLGDRGFNDLGAGMTRPPSEPSGQSPHLNKKANDGWNDLPLSVKEKSTRAKAVSVAPVSIHNPVASVPGAQAPSSRAVPPPPLSRVTSSATVATPPPQNATTKALPPSAATSSSTPSNPYTPPMKAVAPPLMNSQSIAPPTPPLNPYAPPVATTAAPAAAANAYAPSVATSTAPPVSNPYAPSPAAMVSPTPATMAYGSGPPLNGFTSNPPPTKPSVGPPPKTMNRKTHASQQVDSANALLDSMQNKALPVQAASELPPVTGSQPPASAESSLTETPSQNAPSGIPADQEPIVEFLQSELARVSPLIPREYSKQLKDCNKRLNILFGHLERQDLLTPPTIAKLQETINFMKEQKYEEAMQCHVEIATNHSQEAGNWLTGVKRLISIAEVTST</sequence>
<evidence type="ECO:0000256" key="4">
    <source>
        <dbReference type="ARBA" id="ARBA00013507"/>
    </source>
</evidence>
<feature type="compositionally biased region" description="Polar residues" evidence="16">
    <location>
        <begin position="1154"/>
        <end position="1175"/>
    </location>
</feature>
<name>A0A1G4JPS8_9SACH</name>
<evidence type="ECO:0000256" key="15">
    <source>
        <dbReference type="PROSITE-ProRule" id="PRU00221"/>
    </source>
</evidence>
<accession>A0A1G4JPS8</accession>
<dbReference type="GO" id="GO:0005198">
    <property type="term" value="F:structural molecule activity"/>
    <property type="evidence" value="ECO:0007669"/>
    <property type="project" value="TreeGrafter"/>
</dbReference>
<evidence type="ECO:0000256" key="8">
    <source>
        <dbReference type="ARBA" id="ARBA00022737"/>
    </source>
</evidence>
<dbReference type="GO" id="GO:0007029">
    <property type="term" value="P:endoplasmic reticulum organization"/>
    <property type="evidence" value="ECO:0007669"/>
    <property type="project" value="TreeGrafter"/>
</dbReference>
<dbReference type="STRING" id="1230905.A0A1G4JPS8"/>
<dbReference type="Gene3D" id="2.20.25.400">
    <property type="match status" value="1"/>
</dbReference>
<feature type="compositionally biased region" description="Pro residues" evidence="16">
    <location>
        <begin position="1102"/>
        <end position="1115"/>
    </location>
</feature>
<keyword evidence="8" id="KW-0677">Repeat</keyword>
<evidence type="ECO:0000256" key="1">
    <source>
        <dbReference type="ARBA" id="ARBA00004299"/>
    </source>
</evidence>
<keyword evidence="7 15" id="KW-0853">WD repeat</keyword>
<keyword evidence="9" id="KW-0256">Endoplasmic reticulum</keyword>
<keyword evidence="12" id="KW-0472">Membrane</keyword>
<feature type="region of interest" description="Disordered" evidence="16">
    <location>
        <begin position="1149"/>
        <end position="1180"/>
    </location>
</feature>
<evidence type="ECO:0000256" key="10">
    <source>
        <dbReference type="ARBA" id="ARBA00022892"/>
    </source>
</evidence>
<evidence type="ECO:0000256" key="2">
    <source>
        <dbReference type="ARBA" id="ARBA00004397"/>
    </source>
</evidence>
<dbReference type="InterPro" id="IPR021614">
    <property type="entry name" value="Sec31"/>
</dbReference>
<evidence type="ECO:0000313" key="19">
    <source>
        <dbReference type="Proteomes" id="UP000191024"/>
    </source>
</evidence>
<feature type="compositionally biased region" description="Low complexity" evidence="16">
    <location>
        <begin position="993"/>
        <end position="1011"/>
    </location>
</feature>
<dbReference type="Gene3D" id="2.130.10.10">
    <property type="entry name" value="YVTN repeat-like/Quinoprotein amine dehydrogenase"/>
    <property type="match status" value="1"/>
</dbReference>
<keyword evidence="10" id="KW-0931">ER-Golgi transport</keyword>
<dbReference type="GO" id="GO:0070971">
    <property type="term" value="C:endoplasmic reticulum exit site"/>
    <property type="evidence" value="ECO:0007669"/>
    <property type="project" value="TreeGrafter"/>
</dbReference>
<dbReference type="GO" id="GO:0005789">
    <property type="term" value="C:endoplasmic reticulum membrane"/>
    <property type="evidence" value="ECO:0007669"/>
    <property type="project" value="UniProtKB-SubCell"/>
</dbReference>
<feature type="region of interest" description="Disordered" evidence="16">
    <location>
        <begin position="956"/>
        <end position="1127"/>
    </location>
</feature>
<dbReference type="Gene3D" id="6.10.140.1600">
    <property type="match status" value="1"/>
</dbReference>
<dbReference type="SUPFAM" id="SSF50978">
    <property type="entry name" value="WD40 repeat-like"/>
    <property type="match status" value="1"/>
</dbReference>
<protein>
    <recommendedName>
        <fullName evidence="5">Protein transport protein SEC31</fullName>
    </recommendedName>
    <alternativeName>
        <fullName evidence="4">Protein transport protein sec31</fullName>
    </alternativeName>
</protein>
<dbReference type="Gene3D" id="1.20.940.10">
    <property type="entry name" value="Functional domain of the splicing factor Prp18"/>
    <property type="match status" value="1"/>
</dbReference>
<keyword evidence="19" id="KW-1185">Reference proteome</keyword>
<feature type="repeat" description="WD" evidence="15">
    <location>
        <begin position="100"/>
        <end position="133"/>
    </location>
</feature>
<reference evidence="18 19" key="1">
    <citation type="submission" date="2016-03" db="EMBL/GenBank/DDBJ databases">
        <authorList>
            <person name="Devillers H."/>
        </authorList>
    </citation>
    <scope>NUCLEOTIDE SEQUENCE [LARGE SCALE GENOMIC DNA]</scope>
    <source>
        <strain evidence="18">CBS 11717</strain>
    </source>
</reference>
<feature type="compositionally biased region" description="Pro residues" evidence="16">
    <location>
        <begin position="1032"/>
        <end position="1042"/>
    </location>
</feature>
<keyword evidence="6" id="KW-0813">Transport</keyword>
<dbReference type="InterPro" id="IPR009917">
    <property type="entry name" value="SRA1/Sec31"/>
</dbReference>
<dbReference type="InterPro" id="IPR040251">
    <property type="entry name" value="SEC31-like"/>
</dbReference>
<gene>
    <name evidence="18" type="ORF">LAMI_0E11584G</name>
</gene>
<evidence type="ECO:0000256" key="3">
    <source>
        <dbReference type="ARBA" id="ARBA00009358"/>
    </source>
</evidence>
<evidence type="ECO:0000256" key="13">
    <source>
        <dbReference type="ARBA" id="ARBA00023329"/>
    </source>
</evidence>
<dbReference type="GO" id="GO:0090110">
    <property type="term" value="P:COPII-coated vesicle cargo loading"/>
    <property type="evidence" value="ECO:0007669"/>
    <property type="project" value="TreeGrafter"/>
</dbReference>
<feature type="region of interest" description="Disordered" evidence="16">
    <location>
        <begin position="902"/>
        <end position="932"/>
    </location>
</feature>
<comment type="subcellular location">
    <subcellularLocation>
        <location evidence="1">Cytoplasmic vesicle</location>
        <location evidence="1">COPII-coated vesicle membrane</location>
        <topology evidence="1">Peripheral membrane protein</topology>
        <orientation evidence="1">Cytoplasmic side</orientation>
    </subcellularLocation>
    <subcellularLocation>
        <location evidence="2">Endoplasmic reticulum membrane</location>
        <topology evidence="2">Peripheral membrane protein</topology>
        <orientation evidence="2">Cytoplasmic side</orientation>
    </subcellularLocation>
</comment>
<dbReference type="InterPro" id="IPR036322">
    <property type="entry name" value="WD40_repeat_dom_sf"/>
</dbReference>
<evidence type="ECO:0000256" key="9">
    <source>
        <dbReference type="ARBA" id="ARBA00022824"/>
    </source>
</evidence>
<feature type="repeat" description="WD" evidence="15">
    <location>
        <begin position="247"/>
        <end position="289"/>
    </location>
</feature>
<evidence type="ECO:0000256" key="5">
    <source>
        <dbReference type="ARBA" id="ARBA00021236"/>
    </source>
</evidence>
<dbReference type="PANTHER" id="PTHR13923">
    <property type="entry name" value="SEC31-RELATED PROTEIN"/>
    <property type="match status" value="1"/>
</dbReference>
<keyword evidence="11" id="KW-0653">Protein transport</keyword>
<dbReference type="Proteomes" id="UP000191024">
    <property type="component" value="Chromosome E"/>
</dbReference>
<organism evidence="18 19">
    <name type="scientific">Lachancea mirantina</name>
    <dbReference type="NCBI Taxonomy" id="1230905"/>
    <lineage>
        <taxon>Eukaryota</taxon>
        <taxon>Fungi</taxon>
        <taxon>Dikarya</taxon>
        <taxon>Ascomycota</taxon>
        <taxon>Saccharomycotina</taxon>
        <taxon>Saccharomycetes</taxon>
        <taxon>Saccharomycetales</taxon>
        <taxon>Saccharomycetaceae</taxon>
        <taxon>Lachancea</taxon>
    </lineage>
</organism>
<evidence type="ECO:0000256" key="7">
    <source>
        <dbReference type="ARBA" id="ARBA00022574"/>
    </source>
</evidence>
<comment type="function">
    <text evidence="14">Component of the coat protein complex II (COPII) which promotes the formation of transport vesicles from the endoplasmic reticulum (ER). The coat has two main functions, the physical deformation of the endoplasmic reticulum membrane into vesicles and the selection of cargo molecules.</text>
</comment>
<dbReference type="GO" id="GO:0015031">
    <property type="term" value="P:protein transport"/>
    <property type="evidence" value="ECO:0007669"/>
    <property type="project" value="UniProtKB-KW"/>
</dbReference>
<dbReference type="SMART" id="SM00320">
    <property type="entry name" value="WD40"/>
    <property type="match status" value="6"/>
</dbReference>
<proteinExistence type="inferred from homology"/>
<dbReference type="GO" id="GO:0030127">
    <property type="term" value="C:COPII vesicle coat"/>
    <property type="evidence" value="ECO:0007669"/>
    <property type="project" value="TreeGrafter"/>
</dbReference>
<dbReference type="OrthoDB" id="542917at2759"/>
<dbReference type="InterPro" id="IPR001680">
    <property type="entry name" value="WD40_rpt"/>
</dbReference>
<dbReference type="Pfam" id="PF11549">
    <property type="entry name" value="Sec31"/>
    <property type="match status" value="1"/>
</dbReference>
<feature type="domain" description="SRA1/Sec31" evidence="17">
    <location>
        <begin position="1151"/>
        <end position="1278"/>
    </location>
</feature>
<evidence type="ECO:0000256" key="6">
    <source>
        <dbReference type="ARBA" id="ARBA00022448"/>
    </source>
</evidence>
<evidence type="ECO:0000256" key="14">
    <source>
        <dbReference type="ARBA" id="ARBA00025471"/>
    </source>
</evidence>
<dbReference type="EMBL" id="LT598465">
    <property type="protein sequence ID" value="SCU92685.1"/>
    <property type="molecule type" value="Genomic_DNA"/>
</dbReference>
<dbReference type="Gene3D" id="1.25.40.980">
    <property type="match status" value="1"/>
</dbReference>
<evidence type="ECO:0000256" key="16">
    <source>
        <dbReference type="SAM" id="MobiDB-lite"/>
    </source>
</evidence>
<evidence type="ECO:0000256" key="11">
    <source>
        <dbReference type="ARBA" id="ARBA00022927"/>
    </source>
</evidence>
<dbReference type="PANTHER" id="PTHR13923:SF11">
    <property type="entry name" value="SECRETORY 31, ISOFORM D"/>
    <property type="match status" value="1"/>
</dbReference>
<feature type="compositionally biased region" description="Low complexity" evidence="16">
    <location>
        <begin position="1043"/>
        <end position="1064"/>
    </location>
</feature>
<dbReference type="PROSITE" id="PS50082">
    <property type="entry name" value="WD_REPEATS_2"/>
    <property type="match status" value="2"/>
</dbReference>
<keyword evidence="13" id="KW-0968">Cytoplasmic vesicle</keyword>
<evidence type="ECO:0000313" key="18">
    <source>
        <dbReference type="EMBL" id="SCU92685.1"/>
    </source>
</evidence>
<evidence type="ECO:0000259" key="17">
    <source>
        <dbReference type="Pfam" id="PF07304"/>
    </source>
</evidence>
<evidence type="ECO:0000256" key="12">
    <source>
        <dbReference type="ARBA" id="ARBA00023136"/>
    </source>
</evidence>
<comment type="similarity">
    <text evidence="3">Belongs to the WD repeat SEC31 family.</text>
</comment>
<dbReference type="Pfam" id="PF07304">
    <property type="entry name" value="SRA1"/>
    <property type="match status" value="1"/>
</dbReference>
<dbReference type="Pfam" id="PF00400">
    <property type="entry name" value="WD40"/>
    <property type="match status" value="1"/>
</dbReference>
<dbReference type="InterPro" id="IPR015943">
    <property type="entry name" value="WD40/YVTN_repeat-like_dom_sf"/>
</dbReference>